<keyword evidence="2" id="KW-1185">Reference proteome</keyword>
<accession>A0ACB8U3E3</accession>
<dbReference type="Proteomes" id="UP001055072">
    <property type="component" value="Unassembled WGS sequence"/>
</dbReference>
<sequence>MHLPTPGSDLDGTKVFDFLRERIKTPPEHILQLKNADVTRKRIIDTFKSHLIDNQDIEKGDAILFYFSGHGTRLKAPVGWTVVEEKNVVDAQDDMVEAIVPYDESVQYADDDHPTCSIPDRTLATLLKLAARNHGNNITVVLDCCHSSSGTRGNISNLLNGEELTVRALPGSDLSPLPPYLDDDLLLLMHSRCEEPEAIDDRLSPSLDKKLAEAVKQSLSGVLDVGSASARKRGTFQALSANHVLIAACKPNEQALGGTGGGGILTALWLCALEAKLHPRTLAQVMKYIHKQLSAVCGSNRESWPQQPQCEGVYHDRLVFEETMMKADHFNAKFEEVDARLMVDAGEVHGVRPGTVFEIYELNKSLEETKLGEAEAQEVYAHRCALRLKPGHRLELQPKIVYTAAIIHEIQLRYTIAGVSIRSAHTFSKFRTSLSRTPSVVEVPEEMDADLTLCFEVDGTVTLRRLDPLLSALAVP</sequence>
<comment type="caution">
    <text evidence="1">The sequence shown here is derived from an EMBL/GenBank/DDBJ whole genome shotgun (WGS) entry which is preliminary data.</text>
</comment>
<organism evidence="1 2">
    <name type="scientific">Irpex rosettiformis</name>
    <dbReference type="NCBI Taxonomy" id="378272"/>
    <lineage>
        <taxon>Eukaryota</taxon>
        <taxon>Fungi</taxon>
        <taxon>Dikarya</taxon>
        <taxon>Basidiomycota</taxon>
        <taxon>Agaricomycotina</taxon>
        <taxon>Agaricomycetes</taxon>
        <taxon>Polyporales</taxon>
        <taxon>Irpicaceae</taxon>
        <taxon>Irpex</taxon>
    </lineage>
</organism>
<gene>
    <name evidence="1" type="ORF">BDY19DRAFT_146916</name>
</gene>
<evidence type="ECO:0000313" key="1">
    <source>
        <dbReference type="EMBL" id="KAI0088785.1"/>
    </source>
</evidence>
<reference evidence="1" key="1">
    <citation type="journal article" date="2021" name="Environ. Microbiol.">
        <title>Gene family expansions and transcriptome signatures uncover fungal adaptations to wood decay.</title>
        <authorList>
            <person name="Hage H."/>
            <person name="Miyauchi S."/>
            <person name="Viragh M."/>
            <person name="Drula E."/>
            <person name="Min B."/>
            <person name="Chaduli D."/>
            <person name="Navarro D."/>
            <person name="Favel A."/>
            <person name="Norest M."/>
            <person name="Lesage-Meessen L."/>
            <person name="Balint B."/>
            <person name="Merenyi Z."/>
            <person name="de Eugenio L."/>
            <person name="Morin E."/>
            <person name="Martinez A.T."/>
            <person name="Baldrian P."/>
            <person name="Stursova M."/>
            <person name="Martinez M.J."/>
            <person name="Novotny C."/>
            <person name="Magnuson J.K."/>
            <person name="Spatafora J.W."/>
            <person name="Maurice S."/>
            <person name="Pangilinan J."/>
            <person name="Andreopoulos W."/>
            <person name="LaButti K."/>
            <person name="Hundley H."/>
            <person name="Na H."/>
            <person name="Kuo A."/>
            <person name="Barry K."/>
            <person name="Lipzen A."/>
            <person name="Henrissat B."/>
            <person name="Riley R."/>
            <person name="Ahrendt S."/>
            <person name="Nagy L.G."/>
            <person name="Grigoriev I.V."/>
            <person name="Martin F."/>
            <person name="Rosso M.N."/>
        </authorList>
    </citation>
    <scope>NUCLEOTIDE SEQUENCE</scope>
    <source>
        <strain evidence="1">CBS 384.51</strain>
    </source>
</reference>
<protein>
    <submittedName>
        <fullName evidence="1">Uncharacterized protein</fullName>
    </submittedName>
</protein>
<dbReference type="EMBL" id="MU274912">
    <property type="protein sequence ID" value="KAI0088785.1"/>
    <property type="molecule type" value="Genomic_DNA"/>
</dbReference>
<evidence type="ECO:0000313" key="2">
    <source>
        <dbReference type="Proteomes" id="UP001055072"/>
    </source>
</evidence>
<name>A0ACB8U3E3_9APHY</name>
<proteinExistence type="predicted"/>